<protein>
    <submittedName>
        <fullName evidence="3">Uncharacterized protein</fullName>
    </submittedName>
</protein>
<keyword evidence="2" id="KW-0812">Transmembrane</keyword>
<feature type="compositionally biased region" description="Basic and acidic residues" evidence="1">
    <location>
        <begin position="250"/>
        <end position="264"/>
    </location>
</feature>
<feature type="compositionally biased region" description="Polar residues" evidence="1">
    <location>
        <begin position="29"/>
        <end position="39"/>
    </location>
</feature>
<feature type="compositionally biased region" description="Basic and acidic residues" evidence="1">
    <location>
        <begin position="220"/>
        <end position="234"/>
    </location>
</feature>
<evidence type="ECO:0000313" key="3">
    <source>
        <dbReference type="EMBL" id="KNE66026.1"/>
    </source>
</evidence>
<keyword evidence="4" id="KW-1185">Reference proteome</keyword>
<keyword evidence="2" id="KW-0472">Membrane</keyword>
<feature type="transmembrane region" description="Helical" evidence="2">
    <location>
        <begin position="71"/>
        <end position="87"/>
    </location>
</feature>
<gene>
    <name evidence="3" type="ORF">AMAG_10303</name>
</gene>
<dbReference type="AlphaFoldDB" id="A0A0L0SU88"/>
<organism evidence="3 4">
    <name type="scientific">Allomyces macrogynus (strain ATCC 38327)</name>
    <name type="common">Allomyces javanicus var. macrogynus</name>
    <dbReference type="NCBI Taxonomy" id="578462"/>
    <lineage>
        <taxon>Eukaryota</taxon>
        <taxon>Fungi</taxon>
        <taxon>Fungi incertae sedis</taxon>
        <taxon>Blastocladiomycota</taxon>
        <taxon>Blastocladiomycetes</taxon>
        <taxon>Blastocladiales</taxon>
        <taxon>Blastocladiaceae</taxon>
        <taxon>Allomyces</taxon>
    </lineage>
</organism>
<reference evidence="3 4" key="1">
    <citation type="submission" date="2009-11" db="EMBL/GenBank/DDBJ databases">
        <title>Annotation of Allomyces macrogynus ATCC 38327.</title>
        <authorList>
            <consortium name="The Broad Institute Genome Sequencing Platform"/>
            <person name="Russ C."/>
            <person name="Cuomo C."/>
            <person name="Burger G."/>
            <person name="Gray M.W."/>
            <person name="Holland P.W.H."/>
            <person name="King N."/>
            <person name="Lang F.B.F."/>
            <person name="Roger A.J."/>
            <person name="Ruiz-Trillo I."/>
            <person name="Young S.K."/>
            <person name="Zeng Q."/>
            <person name="Gargeya S."/>
            <person name="Fitzgerald M."/>
            <person name="Haas B."/>
            <person name="Abouelleil A."/>
            <person name="Alvarado L."/>
            <person name="Arachchi H.M."/>
            <person name="Berlin A."/>
            <person name="Chapman S.B."/>
            <person name="Gearin G."/>
            <person name="Goldberg J."/>
            <person name="Griggs A."/>
            <person name="Gujja S."/>
            <person name="Hansen M."/>
            <person name="Heiman D."/>
            <person name="Howarth C."/>
            <person name="Larimer J."/>
            <person name="Lui A."/>
            <person name="MacDonald P.J.P."/>
            <person name="McCowen C."/>
            <person name="Montmayeur A."/>
            <person name="Murphy C."/>
            <person name="Neiman D."/>
            <person name="Pearson M."/>
            <person name="Priest M."/>
            <person name="Roberts A."/>
            <person name="Saif S."/>
            <person name="Shea T."/>
            <person name="Sisk P."/>
            <person name="Stolte C."/>
            <person name="Sykes S."/>
            <person name="Wortman J."/>
            <person name="Nusbaum C."/>
            <person name="Birren B."/>
        </authorList>
    </citation>
    <scope>NUCLEOTIDE SEQUENCE [LARGE SCALE GENOMIC DNA]</scope>
    <source>
        <strain evidence="3 4">ATCC 38327</strain>
    </source>
</reference>
<name>A0A0L0SU88_ALLM3</name>
<evidence type="ECO:0000256" key="1">
    <source>
        <dbReference type="SAM" id="MobiDB-lite"/>
    </source>
</evidence>
<feature type="transmembrane region" description="Helical" evidence="2">
    <location>
        <begin position="181"/>
        <end position="199"/>
    </location>
</feature>
<feature type="transmembrane region" description="Helical" evidence="2">
    <location>
        <begin position="155"/>
        <end position="175"/>
    </location>
</feature>
<reference evidence="4" key="2">
    <citation type="submission" date="2009-11" db="EMBL/GenBank/DDBJ databases">
        <title>The Genome Sequence of Allomyces macrogynus strain ATCC 38327.</title>
        <authorList>
            <consortium name="The Broad Institute Genome Sequencing Platform"/>
            <person name="Russ C."/>
            <person name="Cuomo C."/>
            <person name="Shea T."/>
            <person name="Young S.K."/>
            <person name="Zeng Q."/>
            <person name="Koehrsen M."/>
            <person name="Haas B."/>
            <person name="Borodovsky M."/>
            <person name="Guigo R."/>
            <person name="Alvarado L."/>
            <person name="Berlin A."/>
            <person name="Borenstein D."/>
            <person name="Chen Z."/>
            <person name="Engels R."/>
            <person name="Freedman E."/>
            <person name="Gellesch M."/>
            <person name="Goldberg J."/>
            <person name="Griggs A."/>
            <person name="Gujja S."/>
            <person name="Heiman D."/>
            <person name="Hepburn T."/>
            <person name="Howarth C."/>
            <person name="Jen D."/>
            <person name="Larson L."/>
            <person name="Lewis B."/>
            <person name="Mehta T."/>
            <person name="Park D."/>
            <person name="Pearson M."/>
            <person name="Roberts A."/>
            <person name="Saif S."/>
            <person name="Shenoy N."/>
            <person name="Sisk P."/>
            <person name="Stolte C."/>
            <person name="Sykes S."/>
            <person name="Walk T."/>
            <person name="White J."/>
            <person name="Yandava C."/>
            <person name="Burger G."/>
            <person name="Gray M.W."/>
            <person name="Holland P.W.H."/>
            <person name="King N."/>
            <person name="Lang F.B.F."/>
            <person name="Roger A.J."/>
            <person name="Ruiz-Trillo I."/>
            <person name="Lander E."/>
            <person name="Nusbaum C."/>
        </authorList>
    </citation>
    <scope>NUCLEOTIDE SEQUENCE [LARGE SCALE GENOMIC DNA]</scope>
    <source>
        <strain evidence="4">ATCC 38327</strain>
    </source>
</reference>
<feature type="region of interest" description="Disordered" evidence="1">
    <location>
        <begin position="1"/>
        <end position="49"/>
    </location>
</feature>
<dbReference type="EMBL" id="GG745349">
    <property type="protein sequence ID" value="KNE66026.1"/>
    <property type="molecule type" value="Genomic_DNA"/>
</dbReference>
<dbReference type="VEuPathDB" id="FungiDB:AMAG_10303"/>
<accession>A0A0L0SU88</accession>
<keyword evidence="2" id="KW-1133">Transmembrane helix</keyword>
<sequence length="407" mass="44594">MTAADPTLPNLLDDQHQHDARPVPGVGGKQQNTTASSQRPRPHQDEQQQKVLRHLRQTASPIRISYSRAKLAVHVVLIAVLAAQLLTQTRDGNSLSVIPRVRPDQAAQHDDDDDLRLDPHVLAARAQCTTALTLVYLAGALACALAYLPRLDKAVHVYLVWPLNYFVLEALVLLGPTHTHALVPLAASVIYHLVLRRTLVSMRLWQHSRSFPHLHVAVPRHRDAESPTAERDMPSDSSPSPSPSPSPPSDADRRPRGWSHDDASPLRGTSTPPPRAASPSIPCAWPSPPLGTRPRARNGKHAPTATPSPPPGVHPMRMFMSRARQTAYRTYTLLAPYVVQSLLGAHGAGAVRVSPCVCIASWVLLKLYVSFLCFQVQCLVWKPLAIGREGVVVWRGQHEGLRAGVFC</sequence>
<dbReference type="OrthoDB" id="5579247at2759"/>
<feature type="region of interest" description="Disordered" evidence="1">
    <location>
        <begin position="216"/>
        <end position="314"/>
    </location>
</feature>
<dbReference type="Proteomes" id="UP000054350">
    <property type="component" value="Unassembled WGS sequence"/>
</dbReference>
<evidence type="ECO:0000313" key="4">
    <source>
        <dbReference type="Proteomes" id="UP000054350"/>
    </source>
</evidence>
<feature type="transmembrane region" description="Helical" evidence="2">
    <location>
        <begin position="124"/>
        <end position="148"/>
    </location>
</feature>
<proteinExistence type="predicted"/>
<evidence type="ECO:0000256" key="2">
    <source>
        <dbReference type="SAM" id="Phobius"/>
    </source>
</evidence>